<dbReference type="GO" id="GO:0003779">
    <property type="term" value="F:actin binding"/>
    <property type="evidence" value="ECO:0007669"/>
    <property type="project" value="TreeGrafter"/>
</dbReference>
<dbReference type="GO" id="GO:0007507">
    <property type="term" value="P:heart development"/>
    <property type="evidence" value="ECO:0007669"/>
    <property type="project" value="TreeGrafter"/>
</dbReference>
<evidence type="ECO:0000313" key="3">
    <source>
        <dbReference type="EMBL" id="KAK9400507.1"/>
    </source>
</evidence>
<name>A0AAW1BF65_CROAD</name>
<feature type="region of interest" description="Disordered" evidence="2">
    <location>
        <begin position="138"/>
        <end position="158"/>
    </location>
</feature>
<gene>
    <name evidence="3" type="ORF">NXF25_011221</name>
</gene>
<dbReference type="GO" id="GO:0031941">
    <property type="term" value="C:filamentous actin"/>
    <property type="evidence" value="ECO:0007669"/>
    <property type="project" value="TreeGrafter"/>
</dbReference>
<dbReference type="PANTHER" id="PTHR24214">
    <property type="entry name" value="PDZ AND LIM DOMAIN PROTEIN ZASP"/>
    <property type="match status" value="1"/>
</dbReference>
<dbReference type="GO" id="GO:0030036">
    <property type="term" value="P:actin cytoskeleton organization"/>
    <property type="evidence" value="ECO:0007669"/>
    <property type="project" value="TreeGrafter"/>
</dbReference>
<evidence type="ECO:0000313" key="4">
    <source>
        <dbReference type="Proteomes" id="UP001474421"/>
    </source>
</evidence>
<feature type="compositionally biased region" description="Low complexity" evidence="2">
    <location>
        <begin position="31"/>
        <end position="40"/>
    </location>
</feature>
<evidence type="ECO:0000256" key="2">
    <source>
        <dbReference type="SAM" id="MobiDB-lite"/>
    </source>
</evidence>
<dbReference type="GO" id="GO:0051371">
    <property type="term" value="F:muscle alpha-actinin binding"/>
    <property type="evidence" value="ECO:0007669"/>
    <property type="project" value="TreeGrafter"/>
</dbReference>
<dbReference type="PANTHER" id="PTHR24214:SF9">
    <property type="entry name" value="LIM DOMAIN-BINDING PROTEIN 3"/>
    <property type="match status" value="1"/>
</dbReference>
<keyword evidence="1" id="KW-0862">Zinc</keyword>
<dbReference type="GO" id="GO:0001725">
    <property type="term" value="C:stress fiber"/>
    <property type="evidence" value="ECO:0007669"/>
    <property type="project" value="TreeGrafter"/>
</dbReference>
<dbReference type="AlphaFoldDB" id="A0AAW1BF65"/>
<dbReference type="GO" id="GO:0005912">
    <property type="term" value="C:adherens junction"/>
    <property type="evidence" value="ECO:0007669"/>
    <property type="project" value="TreeGrafter"/>
</dbReference>
<dbReference type="Proteomes" id="UP001474421">
    <property type="component" value="Unassembled WGS sequence"/>
</dbReference>
<dbReference type="InterPro" id="IPR050604">
    <property type="entry name" value="PDZ-LIM_domain"/>
</dbReference>
<feature type="region of interest" description="Disordered" evidence="2">
    <location>
        <begin position="31"/>
        <end position="115"/>
    </location>
</feature>
<accession>A0AAW1BF65</accession>
<comment type="caution">
    <text evidence="3">The sequence shown here is derived from an EMBL/GenBank/DDBJ whole genome shotgun (WGS) entry which is preliminary data.</text>
</comment>
<reference evidence="3 4" key="1">
    <citation type="journal article" date="2024" name="Proc. Natl. Acad. Sci. U.S.A.">
        <title>The genetic regulatory architecture and epigenomic basis for age-related changes in rattlesnake venom.</title>
        <authorList>
            <person name="Hogan M.P."/>
            <person name="Holding M.L."/>
            <person name="Nystrom G.S."/>
            <person name="Colston T.J."/>
            <person name="Bartlett D.A."/>
            <person name="Mason A.J."/>
            <person name="Ellsworth S.A."/>
            <person name="Rautsaw R.M."/>
            <person name="Lawrence K.C."/>
            <person name="Strickland J.L."/>
            <person name="He B."/>
            <person name="Fraser P."/>
            <person name="Margres M.J."/>
            <person name="Gilbert D.M."/>
            <person name="Gibbs H.L."/>
            <person name="Parkinson C.L."/>
            <person name="Rokyta D.R."/>
        </authorList>
    </citation>
    <scope>NUCLEOTIDE SEQUENCE [LARGE SCALE GENOMIC DNA]</scope>
    <source>
        <strain evidence="3">DRR0105</strain>
    </source>
</reference>
<organism evidence="3 4">
    <name type="scientific">Crotalus adamanteus</name>
    <name type="common">Eastern diamondback rattlesnake</name>
    <dbReference type="NCBI Taxonomy" id="8729"/>
    <lineage>
        <taxon>Eukaryota</taxon>
        <taxon>Metazoa</taxon>
        <taxon>Chordata</taxon>
        <taxon>Craniata</taxon>
        <taxon>Vertebrata</taxon>
        <taxon>Euteleostomi</taxon>
        <taxon>Lepidosauria</taxon>
        <taxon>Squamata</taxon>
        <taxon>Bifurcata</taxon>
        <taxon>Unidentata</taxon>
        <taxon>Episquamata</taxon>
        <taxon>Toxicofera</taxon>
        <taxon>Serpentes</taxon>
        <taxon>Colubroidea</taxon>
        <taxon>Viperidae</taxon>
        <taxon>Crotalinae</taxon>
        <taxon>Crotalus</taxon>
    </lineage>
</organism>
<sequence length="198" mass="20043">MPAASASPSSAAAASHSAVHRMTLLPASASSGAYDSISSSCQRGQAYGSAAAPHGPTPYTGYSEAPAPASKPRVITTASIKPSVYQPAAPAPAPPSVSTHTYIPSQAEPASRPPWVTDDSFSQKFAPGKSTTTVTKHVLPKGAPVPPSSAPPPSIPASVQAPAIARGTIQRAERCPASSRTPLCGHCNSIIRSIISNQ</sequence>
<keyword evidence="1" id="KW-0479">Metal-binding</keyword>
<dbReference type="GO" id="GO:0030018">
    <property type="term" value="C:Z disc"/>
    <property type="evidence" value="ECO:0007669"/>
    <property type="project" value="TreeGrafter"/>
</dbReference>
<dbReference type="GO" id="GO:0061061">
    <property type="term" value="P:muscle structure development"/>
    <property type="evidence" value="ECO:0007669"/>
    <property type="project" value="TreeGrafter"/>
</dbReference>
<dbReference type="EMBL" id="JAOTOJ010000005">
    <property type="protein sequence ID" value="KAK9400507.1"/>
    <property type="molecule type" value="Genomic_DNA"/>
</dbReference>
<feature type="compositionally biased region" description="Pro residues" evidence="2">
    <location>
        <begin position="143"/>
        <end position="155"/>
    </location>
</feature>
<keyword evidence="1" id="KW-0440">LIM domain</keyword>
<proteinExistence type="predicted"/>
<evidence type="ECO:0000256" key="1">
    <source>
        <dbReference type="ARBA" id="ARBA00023038"/>
    </source>
</evidence>
<keyword evidence="4" id="KW-1185">Reference proteome</keyword>
<protein>
    <submittedName>
        <fullName evidence="3">LIM domain-binding protein 3-like</fullName>
    </submittedName>
</protein>